<organism evidence="6 7">
    <name type="scientific">Pseudonocardia hispaniensis</name>
    <dbReference type="NCBI Taxonomy" id="904933"/>
    <lineage>
        <taxon>Bacteria</taxon>
        <taxon>Bacillati</taxon>
        <taxon>Actinomycetota</taxon>
        <taxon>Actinomycetes</taxon>
        <taxon>Pseudonocardiales</taxon>
        <taxon>Pseudonocardiaceae</taxon>
        <taxon>Pseudonocardia</taxon>
    </lineage>
</organism>
<dbReference type="InterPro" id="IPR050109">
    <property type="entry name" value="HTH-type_TetR-like_transc_reg"/>
</dbReference>
<feature type="DNA-binding region" description="H-T-H motif" evidence="4">
    <location>
        <begin position="45"/>
        <end position="64"/>
    </location>
</feature>
<dbReference type="InterPro" id="IPR009057">
    <property type="entry name" value="Homeodomain-like_sf"/>
</dbReference>
<dbReference type="SUPFAM" id="SSF48498">
    <property type="entry name" value="Tetracyclin repressor-like, C-terminal domain"/>
    <property type="match status" value="1"/>
</dbReference>
<keyword evidence="7" id="KW-1185">Reference proteome</keyword>
<evidence type="ECO:0000256" key="3">
    <source>
        <dbReference type="ARBA" id="ARBA00023163"/>
    </source>
</evidence>
<dbReference type="Pfam" id="PF13305">
    <property type="entry name" value="TetR_C_33"/>
    <property type="match status" value="1"/>
</dbReference>
<dbReference type="InterPro" id="IPR036271">
    <property type="entry name" value="Tet_transcr_reg_TetR-rel_C_sf"/>
</dbReference>
<evidence type="ECO:0000259" key="5">
    <source>
        <dbReference type="PROSITE" id="PS50977"/>
    </source>
</evidence>
<keyword evidence="3" id="KW-0804">Transcription</keyword>
<evidence type="ECO:0000256" key="4">
    <source>
        <dbReference type="PROSITE-ProRule" id="PRU00335"/>
    </source>
</evidence>
<dbReference type="Pfam" id="PF00440">
    <property type="entry name" value="TetR_N"/>
    <property type="match status" value="1"/>
</dbReference>
<gene>
    <name evidence="6" type="ORF">ACFQE5_02155</name>
</gene>
<proteinExistence type="predicted"/>
<keyword evidence="2 4" id="KW-0238">DNA-binding</keyword>
<keyword evidence="1" id="KW-0805">Transcription regulation</keyword>
<name>A0ABW1IXP6_9PSEU</name>
<dbReference type="InterPro" id="IPR001647">
    <property type="entry name" value="HTH_TetR"/>
</dbReference>
<dbReference type="PROSITE" id="PS50977">
    <property type="entry name" value="HTH_TETR_2"/>
    <property type="match status" value="1"/>
</dbReference>
<dbReference type="SUPFAM" id="SSF46689">
    <property type="entry name" value="Homeodomain-like"/>
    <property type="match status" value="1"/>
</dbReference>
<dbReference type="RefSeq" id="WP_379582149.1">
    <property type="nucleotide sequence ID" value="NZ_JBHSQW010000005.1"/>
</dbReference>
<comment type="caution">
    <text evidence="6">The sequence shown here is derived from an EMBL/GenBank/DDBJ whole genome shotgun (WGS) entry which is preliminary data.</text>
</comment>
<feature type="domain" description="HTH tetR-type" evidence="5">
    <location>
        <begin position="22"/>
        <end position="82"/>
    </location>
</feature>
<dbReference type="EMBL" id="JBHSQW010000005">
    <property type="protein sequence ID" value="MFC5993009.1"/>
    <property type="molecule type" value="Genomic_DNA"/>
</dbReference>
<evidence type="ECO:0000313" key="6">
    <source>
        <dbReference type="EMBL" id="MFC5993009.1"/>
    </source>
</evidence>
<evidence type="ECO:0000256" key="2">
    <source>
        <dbReference type="ARBA" id="ARBA00023125"/>
    </source>
</evidence>
<dbReference type="PANTHER" id="PTHR30055">
    <property type="entry name" value="HTH-TYPE TRANSCRIPTIONAL REGULATOR RUTR"/>
    <property type="match status" value="1"/>
</dbReference>
<dbReference type="Proteomes" id="UP001596302">
    <property type="component" value="Unassembled WGS sequence"/>
</dbReference>
<reference evidence="7" key="1">
    <citation type="journal article" date="2019" name="Int. J. Syst. Evol. Microbiol.">
        <title>The Global Catalogue of Microorganisms (GCM) 10K type strain sequencing project: providing services to taxonomists for standard genome sequencing and annotation.</title>
        <authorList>
            <consortium name="The Broad Institute Genomics Platform"/>
            <consortium name="The Broad Institute Genome Sequencing Center for Infectious Disease"/>
            <person name="Wu L."/>
            <person name="Ma J."/>
        </authorList>
    </citation>
    <scope>NUCLEOTIDE SEQUENCE [LARGE SCALE GENOMIC DNA]</scope>
    <source>
        <strain evidence="7">CCM 8391</strain>
    </source>
</reference>
<dbReference type="Gene3D" id="1.10.357.10">
    <property type="entry name" value="Tetracycline Repressor, domain 2"/>
    <property type="match status" value="1"/>
</dbReference>
<evidence type="ECO:0000256" key="1">
    <source>
        <dbReference type="ARBA" id="ARBA00023015"/>
    </source>
</evidence>
<evidence type="ECO:0000313" key="7">
    <source>
        <dbReference type="Proteomes" id="UP001596302"/>
    </source>
</evidence>
<protein>
    <submittedName>
        <fullName evidence="6">TetR/AcrR family transcriptional regulator</fullName>
    </submittedName>
</protein>
<dbReference type="PANTHER" id="PTHR30055:SF243">
    <property type="entry name" value="HTH-TYPE TRANSCRIPTIONAL REGULATOR RV1816"/>
    <property type="match status" value="1"/>
</dbReference>
<accession>A0ABW1IXP6</accession>
<dbReference type="InterPro" id="IPR025996">
    <property type="entry name" value="MT1864/Rv1816-like_C"/>
</dbReference>
<sequence length="262" mass="28354">MQAAESAREDGRPPSRRERFRLATIDEIKEAARAQVAREGPAGLSVRAVARAMHMTPSALYRYFSGLDDLITALCVDAYQSLGDSARAAVEAEDPDDHVARWRAFENGTRRWALAHPGDFALIYGTPLPGYRAPAEVTRPAARRFTDIALHLIAAAVAAGTVDLDRGLIQYEPRLDPGLTAGWRDGDVPHDPRVLANLIGAWTMLQGHLTLELFGHFEWLQTDLDIVFDAHVTATMLAIGFDPRAVAAAPSGAAADSGPRAP</sequence>